<dbReference type="NCBIfam" id="TIGR03170">
    <property type="entry name" value="flgA_cterm"/>
    <property type="match status" value="1"/>
</dbReference>
<evidence type="ECO:0000256" key="4">
    <source>
        <dbReference type="ARBA" id="ARBA00022729"/>
    </source>
</evidence>
<evidence type="ECO:0000256" key="1">
    <source>
        <dbReference type="ARBA" id="ARBA00004418"/>
    </source>
</evidence>
<sequence>MPSHRRALPHLFCARPRGLLALLIALLGHHPVSQAAEQELMEVRVRELLAREAAGPGRQVSVVVHPIAAQLPPCADPQPFLPHPESRLTGRVTVGVRCTGTGTRHLQATVAISAEYPVTRRALVAGEVLNANMIELRHGDLGRLPRHAVLDVEQALGRELTRALPMGSPLPGNALRSVPLVMRGARVKVEARAGSFVVSRDGTALDKGGMGEEVRIRSEGGEVVRARVSGRNLLSVDF</sequence>
<evidence type="ECO:0000313" key="9">
    <source>
        <dbReference type="EMBL" id="SEJ39545.1"/>
    </source>
</evidence>
<gene>
    <name evidence="9" type="ORF">SAMN05216201_10825</name>
</gene>
<dbReference type="Gene3D" id="3.90.1210.10">
    <property type="entry name" value="Antifreeze-like/N-acetylneuraminic acid synthase C-terminal domain"/>
    <property type="match status" value="1"/>
</dbReference>
<evidence type="ECO:0000313" key="10">
    <source>
        <dbReference type="Proteomes" id="UP000242930"/>
    </source>
</evidence>
<comment type="function">
    <text evidence="6 7">Involved in the assembly process of the P-ring formation. It may associate with FlgF on the rod constituting a structure essential for the P-ring assembly or may act as a modulator protein for the P-ring assembly.</text>
</comment>
<comment type="similarity">
    <text evidence="2 7">Belongs to the FlgA family.</text>
</comment>
<dbReference type="PANTHER" id="PTHR36307">
    <property type="entry name" value="FLAGELLA BASAL BODY P-RING FORMATION PROTEIN FLGA"/>
    <property type="match status" value="1"/>
</dbReference>
<dbReference type="InterPro" id="IPR041231">
    <property type="entry name" value="FlgA_N"/>
</dbReference>
<dbReference type="SMART" id="SM00858">
    <property type="entry name" value="SAF"/>
    <property type="match status" value="1"/>
</dbReference>
<dbReference type="OrthoDB" id="6236246at2"/>
<dbReference type="EMBL" id="FNZE01000008">
    <property type="protein sequence ID" value="SEJ39545.1"/>
    <property type="molecule type" value="Genomic_DNA"/>
</dbReference>
<dbReference type="RefSeq" id="WP_090310880.1">
    <property type="nucleotide sequence ID" value="NZ_FNZE01000008.1"/>
</dbReference>
<organism evidence="9 10">
    <name type="scientific">Pseudomonas linyingensis</name>
    <dbReference type="NCBI Taxonomy" id="915471"/>
    <lineage>
        <taxon>Bacteria</taxon>
        <taxon>Pseudomonadati</taxon>
        <taxon>Pseudomonadota</taxon>
        <taxon>Gammaproteobacteria</taxon>
        <taxon>Pseudomonadales</taxon>
        <taxon>Pseudomonadaceae</taxon>
        <taxon>Pseudomonas</taxon>
    </lineage>
</organism>
<dbReference type="Proteomes" id="UP000242930">
    <property type="component" value="Unassembled WGS sequence"/>
</dbReference>
<evidence type="ECO:0000256" key="3">
    <source>
        <dbReference type="ARBA" id="ARBA00014754"/>
    </source>
</evidence>
<evidence type="ECO:0000259" key="8">
    <source>
        <dbReference type="SMART" id="SM00858"/>
    </source>
</evidence>
<keyword evidence="5 7" id="KW-0574">Periplasm</keyword>
<dbReference type="PANTHER" id="PTHR36307:SF1">
    <property type="entry name" value="FLAGELLA BASAL BODY P-RING FORMATION PROTEIN FLGA"/>
    <property type="match status" value="1"/>
</dbReference>
<dbReference type="GO" id="GO:0044780">
    <property type="term" value="P:bacterial-type flagellum assembly"/>
    <property type="evidence" value="ECO:0007669"/>
    <property type="project" value="InterPro"/>
</dbReference>
<dbReference type="Gene3D" id="2.30.30.760">
    <property type="match status" value="1"/>
</dbReference>
<keyword evidence="4 7" id="KW-0732">Signal</keyword>
<dbReference type="InterPro" id="IPR013974">
    <property type="entry name" value="SAF"/>
</dbReference>
<evidence type="ECO:0000256" key="6">
    <source>
        <dbReference type="ARBA" id="ARBA00025643"/>
    </source>
</evidence>
<dbReference type="GO" id="GO:0042597">
    <property type="term" value="C:periplasmic space"/>
    <property type="evidence" value="ECO:0007669"/>
    <property type="project" value="UniProtKB-SubCell"/>
</dbReference>
<feature type="domain" description="SAF" evidence="8">
    <location>
        <begin position="114"/>
        <end position="176"/>
    </location>
</feature>
<comment type="subcellular location">
    <subcellularLocation>
        <location evidence="1 7">Periplasm</location>
    </subcellularLocation>
</comment>
<keyword evidence="7" id="KW-1005">Bacterial flagellum biogenesis</keyword>
<reference evidence="10" key="1">
    <citation type="submission" date="2016-10" db="EMBL/GenBank/DDBJ databases">
        <authorList>
            <person name="Varghese N."/>
            <person name="Submissions S."/>
        </authorList>
    </citation>
    <scope>NUCLEOTIDE SEQUENCE [LARGE SCALE GENOMIC DNA]</scope>
    <source>
        <strain evidence="10">LMG 25967</strain>
    </source>
</reference>
<dbReference type="InterPro" id="IPR017585">
    <property type="entry name" value="SAF_FlgA"/>
</dbReference>
<dbReference type="Pfam" id="PF13144">
    <property type="entry name" value="ChapFlgA"/>
    <property type="match status" value="1"/>
</dbReference>
<protein>
    <recommendedName>
        <fullName evidence="3 7">Flagella basal body P-ring formation protein FlgA</fullName>
    </recommendedName>
</protein>
<feature type="chain" id="PRO_5017097811" description="Flagella basal body P-ring formation protein FlgA" evidence="7">
    <location>
        <begin position="36"/>
        <end position="238"/>
    </location>
</feature>
<keyword evidence="9" id="KW-0282">Flagellum</keyword>
<dbReference type="STRING" id="915471.SAMN05216201_10825"/>
<accession>A0A1H6YS42</accession>
<dbReference type="AlphaFoldDB" id="A0A1H6YS42"/>
<dbReference type="CDD" id="cd11614">
    <property type="entry name" value="SAF_CpaB_FlgA_like"/>
    <property type="match status" value="1"/>
</dbReference>
<evidence type="ECO:0000256" key="5">
    <source>
        <dbReference type="ARBA" id="ARBA00022764"/>
    </source>
</evidence>
<keyword evidence="9" id="KW-0969">Cilium</keyword>
<name>A0A1H6YS42_9PSED</name>
<feature type="signal peptide" evidence="7">
    <location>
        <begin position="1"/>
        <end position="35"/>
    </location>
</feature>
<keyword evidence="9" id="KW-0966">Cell projection</keyword>
<evidence type="ECO:0000256" key="7">
    <source>
        <dbReference type="RuleBase" id="RU362063"/>
    </source>
</evidence>
<dbReference type="InterPro" id="IPR039246">
    <property type="entry name" value="Flagellar_FlgA"/>
</dbReference>
<dbReference type="Pfam" id="PF17656">
    <property type="entry name" value="ChapFlgA_N"/>
    <property type="match status" value="1"/>
</dbReference>
<keyword evidence="10" id="KW-1185">Reference proteome</keyword>
<evidence type="ECO:0000256" key="2">
    <source>
        <dbReference type="ARBA" id="ARBA00010474"/>
    </source>
</evidence>
<proteinExistence type="inferred from homology"/>